<dbReference type="PANTHER" id="PTHR36693:SF1">
    <property type="entry name" value="GH02722P"/>
    <property type="match status" value="1"/>
</dbReference>
<organism evidence="1">
    <name type="scientific">Clastoptera arizonana</name>
    <name type="common">Arizona spittle bug</name>
    <dbReference type="NCBI Taxonomy" id="38151"/>
    <lineage>
        <taxon>Eukaryota</taxon>
        <taxon>Metazoa</taxon>
        <taxon>Ecdysozoa</taxon>
        <taxon>Arthropoda</taxon>
        <taxon>Hexapoda</taxon>
        <taxon>Insecta</taxon>
        <taxon>Pterygota</taxon>
        <taxon>Neoptera</taxon>
        <taxon>Paraneoptera</taxon>
        <taxon>Hemiptera</taxon>
        <taxon>Auchenorrhyncha</taxon>
        <taxon>Cercopoidea</taxon>
        <taxon>Clastopteridae</taxon>
        <taxon>Clastoptera</taxon>
    </lineage>
</organism>
<dbReference type="EMBL" id="GEDC01026991">
    <property type="protein sequence ID" value="JAS10307.1"/>
    <property type="molecule type" value="Transcribed_RNA"/>
</dbReference>
<proteinExistence type="predicted"/>
<evidence type="ECO:0000313" key="1">
    <source>
        <dbReference type="EMBL" id="JAS10307.1"/>
    </source>
</evidence>
<dbReference type="Pfam" id="PF16065">
    <property type="entry name" value="DUF4807"/>
    <property type="match status" value="1"/>
</dbReference>
<dbReference type="InterPro" id="IPR032072">
    <property type="entry name" value="DUF4807"/>
</dbReference>
<reference evidence="1" key="1">
    <citation type="submission" date="2015-12" db="EMBL/GenBank/DDBJ databases">
        <title>De novo transcriptome assembly of four potential Pierce s Disease insect vectors from Arizona vineyards.</title>
        <authorList>
            <person name="Tassone E.E."/>
        </authorList>
    </citation>
    <scope>NUCLEOTIDE SEQUENCE</scope>
</reference>
<gene>
    <name evidence="1" type="ORF">g.11830</name>
</gene>
<dbReference type="PANTHER" id="PTHR36693">
    <property type="entry name" value="GH02722P"/>
    <property type="match status" value="1"/>
</dbReference>
<sequence>MYPGTIVFKVYQNDLLYDSFEWEVNDNEIYLVFKNTVNNVSSIRNGLSNRLVDGYSFSIFYNCFIKYPSYRSRVFDHIICQKSLPSSVEVIKCFNLVMPKKEIIDYAWGYRLYNLVAQRCELDCAMNTLSTIGGAYSALGNDKIDFALEAGKISLNQFKIALHLGDPMTVLRCKLYYSLSLIQMGQLKTARIIIKKQFDIAKSASVLDKRVISMCYGIWSRLQHEYKIKKLSL</sequence>
<dbReference type="AlphaFoldDB" id="A0A1B6C9Z3"/>
<protein>
    <submittedName>
        <fullName evidence="1">Uncharacterized protein</fullName>
    </submittedName>
</protein>
<accession>A0A1B6C9Z3</accession>
<name>A0A1B6C9Z3_9HEMI</name>